<proteinExistence type="predicted"/>
<feature type="domain" description="SnoaL-like" evidence="1">
    <location>
        <begin position="15"/>
        <end position="121"/>
    </location>
</feature>
<dbReference type="InterPro" id="IPR037401">
    <property type="entry name" value="SnoaL-like"/>
</dbReference>
<keyword evidence="3" id="KW-1185">Reference proteome</keyword>
<dbReference type="EMBL" id="JAHWZY010000046">
    <property type="protein sequence ID" value="MEZ3182585.1"/>
    <property type="molecule type" value="Genomic_DNA"/>
</dbReference>
<dbReference type="SUPFAM" id="SSF54427">
    <property type="entry name" value="NTF2-like"/>
    <property type="match status" value="1"/>
</dbReference>
<sequence length="143" mass="16229">MPERTPASPEALFRHSLRLLLDKDIPAWTSLWDDDGVMEFPFAPEGWPRRLEGRAAIAAYMRDYPDHIDLHDIPDLRIHRTDAPGTIVVEMRAEGRVVATGAAYDMTYIAVVTFRNGLITGYRDYWNPLAVREPGVDFTGSTR</sequence>
<accession>A0ABV4J6L9</accession>
<name>A0ABV4J6L9_9ACTN</name>
<gene>
    <name evidence="2" type="ORF">KYY02_29165</name>
</gene>
<protein>
    <submittedName>
        <fullName evidence="2">Nuclear transport factor 2 family protein</fullName>
    </submittedName>
</protein>
<dbReference type="Pfam" id="PF12680">
    <property type="entry name" value="SnoaL_2"/>
    <property type="match status" value="1"/>
</dbReference>
<dbReference type="Proteomes" id="UP001567537">
    <property type="component" value="Unassembled WGS sequence"/>
</dbReference>
<evidence type="ECO:0000313" key="2">
    <source>
        <dbReference type="EMBL" id="MEZ3182585.1"/>
    </source>
</evidence>
<evidence type="ECO:0000313" key="3">
    <source>
        <dbReference type="Proteomes" id="UP001567537"/>
    </source>
</evidence>
<organism evidence="2 3">
    <name type="scientific">Streptomyces pimonensis</name>
    <dbReference type="NCBI Taxonomy" id="2860288"/>
    <lineage>
        <taxon>Bacteria</taxon>
        <taxon>Bacillati</taxon>
        <taxon>Actinomycetota</taxon>
        <taxon>Actinomycetes</taxon>
        <taxon>Kitasatosporales</taxon>
        <taxon>Streptomycetaceae</taxon>
        <taxon>Streptomyces</taxon>
    </lineage>
</organism>
<dbReference type="RefSeq" id="WP_371243402.1">
    <property type="nucleotide sequence ID" value="NZ_JAHWZY010000046.1"/>
</dbReference>
<dbReference type="InterPro" id="IPR032710">
    <property type="entry name" value="NTF2-like_dom_sf"/>
</dbReference>
<dbReference type="Gene3D" id="3.10.450.50">
    <property type="match status" value="1"/>
</dbReference>
<evidence type="ECO:0000259" key="1">
    <source>
        <dbReference type="Pfam" id="PF12680"/>
    </source>
</evidence>
<comment type="caution">
    <text evidence="2">The sequence shown here is derived from an EMBL/GenBank/DDBJ whole genome shotgun (WGS) entry which is preliminary data.</text>
</comment>
<reference evidence="2 3" key="1">
    <citation type="journal article" date="2021" name="Res Sq">
        <title>Streptomyces Pimoensis sp. nov., Isolated From the Taklimakan Desert in Xinjiang, China.</title>
        <authorList>
            <person name="Zhang P."/>
            <person name="Luo X."/>
            <person name="Luo X."/>
            <person name="Liu Z."/>
            <person name="Xia Z."/>
            <person name="Wan C."/>
            <person name="zhang L."/>
        </authorList>
    </citation>
    <scope>NUCLEOTIDE SEQUENCE [LARGE SCALE GENOMIC DNA]</scope>
    <source>
        <strain evidence="2 3">TRM75549</strain>
    </source>
</reference>